<protein>
    <submittedName>
        <fullName evidence="6">Type 1 glutamine amidotransferase domain-containing protein</fullName>
    </submittedName>
</protein>
<dbReference type="Proteomes" id="UP000241618">
    <property type="component" value="Unassembled WGS sequence"/>
</dbReference>
<gene>
    <name evidence="6" type="ORF">C9J18_03785</name>
    <name evidence="5" type="ORF">CTM96_04305</name>
</gene>
<dbReference type="PANTHER" id="PTHR48094:SF11">
    <property type="entry name" value="GLUTATHIONE-INDEPENDENT GLYOXALASE HSP31-RELATED"/>
    <property type="match status" value="1"/>
</dbReference>
<dbReference type="GO" id="GO:0016740">
    <property type="term" value="F:transferase activity"/>
    <property type="evidence" value="ECO:0007669"/>
    <property type="project" value="UniProtKB-KW"/>
</dbReference>
<dbReference type="EMBL" id="PYMO01000002">
    <property type="protein sequence ID" value="PSU26801.1"/>
    <property type="molecule type" value="Genomic_DNA"/>
</dbReference>
<dbReference type="InterPro" id="IPR002818">
    <property type="entry name" value="DJ-1/PfpI"/>
</dbReference>
<evidence type="ECO:0000256" key="2">
    <source>
        <dbReference type="ARBA" id="ARBA00023239"/>
    </source>
</evidence>
<evidence type="ECO:0000313" key="6">
    <source>
        <dbReference type="EMBL" id="PSU53540.1"/>
    </source>
</evidence>
<keyword evidence="6" id="KW-0808">Transferase</keyword>
<evidence type="ECO:0000256" key="3">
    <source>
        <dbReference type="ARBA" id="ARBA00038493"/>
    </source>
</evidence>
<sequence>MNMNILIVLTSHQNLGETTAKTGLWLDEFTVPFYAFKDNNYAITLASPMGGQVPIDPKSDTPEMQTESVLRFKNDTDAVTQLANTLLLSTINPADYDAVFYPGGHGPLWDLSQDTASQNIIECCYQHNKPTGLVCHGPAALKAPKNPDGSPLITGKNVTGFSDSEEAAVGLTDVVPFLLEDMLTSQGAHYSKGPDWESYLVVDKNLITGQNPASAQAVALEIIRQLQSN</sequence>
<comment type="caution">
    <text evidence="6">The sequence shown here is derived from an EMBL/GenBank/DDBJ whole genome shotgun (WGS) entry which is preliminary data.</text>
</comment>
<keyword evidence="2" id="KW-0456">Lyase</keyword>
<reference evidence="7 8" key="1">
    <citation type="submission" date="2018-03" db="EMBL/GenBank/DDBJ databases">
        <title>Whole genome sequencing of Histamine producing bacteria.</title>
        <authorList>
            <person name="Butler K."/>
        </authorList>
    </citation>
    <scope>NUCLEOTIDE SEQUENCE [LARGE SCALE GENOMIC DNA]</scope>
    <source>
        <strain evidence="6 8">FS-6.1</strain>
        <strain evidence="5 7">FS-6.2</strain>
    </source>
</reference>
<proteinExistence type="inferred from homology"/>
<dbReference type="Proteomes" id="UP000241405">
    <property type="component" value="Unassembled WGS sequence"/>
</dbReference>
<evidence type="ECO:0000259" key="4">
    <source>
        <dbReference type="Pfam" id="PF01965"/>
    </source>
</evidence>
<dbReference type="SUPFAM" id="SSF52317">
    <property type="entry name" value="Class I glutamine amidotransferase-like"/>
    <property type="match status" value="1"/>
</dbReference>
<feature type="domain" description="DJ-1/PfpI" evidence="4">
    <location>
        <begin position="28"/>
        <end position="225"/>
    </location>
</feature>
<accession>A0A2T3JW81</accession>
<evidence type="ECO:0000256" key="1">
    <source>
        <dbReference type="ARBA" id="ARBA00023016"/>
    </source>
</evidence>
<evidence type="ECO:0000313" key="5">
    <source>
        <dbReference type="EMBL" id="PSU26801.1"/>
    </source>
</evidence>
<keyword evidence="6" id="KW-0315">Glutamine amidotransferase</keyword>
<dbReference type="AlphaFoldDB" id="A0A2T3JW81"/>
<dbReference type="PANTHER" id="PTHR48094">
    <property type="entry name" value="PROTEIN/NUCLEIC ACID DEGLYCASE DJ-1-RELATED"/>
    <property type="match status" value="1"/>
</dbReference>
<comment type="similarity">
    <text evidence="3">Belongs to the peptidase C56 family. HSP31-like subfamily.</text>
</comment>
<dbReference type="InterPro" id="IPR050325">
    <property type="entry name" value="Prot/Nucl_acid_deglycase"/>
</dbReference>
<dbReference type="GO" id="GO:0005737">
    <property type="term" value="C:cytoplasm"/>
    <property type="evidence" value="ECO:0007669"/>
    <property type="project" value="TreeGrafter"/>
</dbReference>
<dbReference type="CDD" id="cd03141">
    <property type="entry name" value="GATase1_Hsp31_like"/>
    <property type="match status" value="1"/>
</dbReference>
<dbReference type="Pfam" id="PF01965">
    <property type="entry name" value="DJ-1_PfpI"/>
    <property type="match status" value="1"/>
</dbReference>
<dbReference type="InterPro" id="IPR029062">
    <property type="entry name" value="Class_I_gatase-like"/>
</dbReference>
<dbReference type="EMBL" id="PYMP01000002">
    <property type="protein sequence ID" value="PSU53540.1"/>
    <property type="molecule type" value="Genomic_DNA"/>
</dbReference>
<name>A0A2T3JW81_PHOPO</name>
<evidence type="ECO:0000313" key="7">
    <source>
        <dbReference type="Proteomes" id="UP000241405"/>
    </source>
</evidence>
<organism evidence="6 8">
    <name type="scientific">Photobacterium phosphoreum</name>
    <dbReference type="NCBI Taxonomy" id="659"/>
    <lineage>
        <taxon>Bacteria</taxon>
        <taxon>Pseudomonadati</taxon>
        <taxon>Pseudomonadota</taxon>
        <taxon>Gammaproteobacteria</taxon>
        <taxon>Vibrionales</taxon>
        <taxon>Vibrionaceae</taxon>
        <taxon>Photobacterium</taxon>
    </lineage>
</organism>
<dbReference type="Gene3D" id="3.40.50.880">
    <property type="match status" value="1"/>
</dbReference>
<dbReference type="GO" id="GO:0019243">
    <property type="term" value="P:methylglyoxal catabolic process to D-lactate via S-lactoyl-glutathione"/>
    <property type="evidence" value="ECO:0007669"/>
    <property type="project" value="TreeGrafter"/>
</dbReference>
<dbReference type="GO" id="GO:0019172">
    <property type="term" value="F:glyoxalase III activity"/>
    <property type="evidence" value="ECO:0007669"/>
    <property type="project" value="TreeGrafter"/>
</dbReference>
<keyword evidence="1" id="KW-0346">Stress response</keyword>
<evidence type="ECO:0000313" key="8">
    <source>
        <dbReference type="Proteomes" id="UP000241618"/>
    </source>
</evidence>
<keyword evidence="7" id="KW-1185">Reference proteome</keyword>